<gene>
    <name evidence="10" type="ORF">ACFFHU_09470</name>
</gene>
<keyword evidence="2" id="KW-0813">Transport</keyword>
<dbReference type="Pfam" id="PF07690">
    <property type="entry name" value="MFS_1"/>
    <property type="match status" value="1"/>
</dbReference>
<dbReference type="Gene3D" id="1.20.1250.20">
    <property type="entry name" value="MFS general substrate transporter like domains"/>
    <property type="match status" value="1"/>
</dbReference>
<feature type="region of interest" description="Disordered" evidence="7">
    <location>
        <begin position="162"/>
        <end position="186"/>
    </location>
</feature>
<evidence type="ECO:0000313" key="11">
    <source>
        <dbReference type="Proteomes" id="UP001589894"/>
    </source>
</evidence>
<dbReference type="InterPro" id="IPR020846">
    <property type="entry name" value="MFS_dom"/>
</dbReference>
<evidence type="ECO:0000256" key="8">
    <source>
        <dbReference type="SAM" id="Phobius"/>
    </source>
</evidence>
<comment type="subcellular location">
    <subcellularLocation>
        <location evidence="1">Cell membrane</location>
        <topology evidence="1">Multi-pass membrane protein</topology>
    </subcellularLocation>
</comment>
<feature type="transmembrane region" description="Helical" evidence="8">
    <location>
        <begin position="53"/>
        <end position="72"/>
    </location>
</feature>
<dbReference type="RefSeq" id="WP_377337366.1">
    <property type="nucleotide sequence ID" value="NZ_JBHLUE010000005.1"/>
</dbReference>
<dbReference type="PROSITE" id="PS50850">
    <property type="entry name" value="MFS"/>
    <property type="match status" value="1"/>
</dbReference>
<proteinExistence type="predicted"/>
<feature type="transmembrane region" description="Helical" evidence="8">
    <location>
        <begin position="17"/>
        <end position="41"/>
    </location>
</feature>
<evidence type="ECO:0000256" key="5">
    <source>
        <dbReference type="ARBA" id="ARBA00022989"/>
    </source>
</evidence>
<evidence type="ECO:0000256" key="7">
    <source>
        <dbReference type="SAM" id="MobiDB-lite"/>
    </source>
</evidence>
<dbReference type="PANTHER" id="PTHR42718:SF46">
    <property type="entry name" value="BLR6921 PROTEIN"/>
    <property type="match status" value="1"/>
</dbReference>
<evidence type="ECO:0000256" key="6">
    <source>
        <dbReference type="ARBA" id="ARBA00023136"/>
    </source>
</evidence>
<dbReference type="InterPro" id="IPR011701">
    <property type="entry name" value="MFS"/>
</dbReference>
<keyword evidence="11" id="KW-1185">Reference proteome</keyword>
<evidence type="ECO:0000256" key="1">
    <source>
        <dbReference type="ARBA" id="ARBA00004651"/>
    </source>
</evidence>
<dbReference type="SUPFAM" id="SSF103473">
    <property type="entry name" value="MFS general substrate transporter"/>
    <property type="match status" value="1"/>
</dbReference>
<dbReference type="EMBL" id="JBHLUE010000005">
    <property type="protein sequence ID" value="MFC0564368.1"/>
    <property type="molecule type" value="Genomic_DNA"/>
</dbReference>
<keyword evidence="6 8" id="KW-0472">Membrane</keyword>
<dbReference type="PANTHER" id="PTHR42718">
    <property type="entry name" value="MAJOR FACILITATOR SUPERFAMILY MULTIDRUG TRANSPORTER MFSC"/>
    <property type="match status" value="1"/>
</dbReference>
<evidence type="ECO:0000259" key="9">
    <source>
        <dbReference type="PROSITE" id="PS50850"/>
    </source>
</evidence>
<dbReference type="Proteomes" id="UP001589894">
    <property type="component" value="Unassembled WGS sequence"/>
</dbReference>
<evidence type="ECO:0000256" key="3">
    <source>
        <dbReference type="ARBA" id="ARBA00022475"/>
    </source>
</evidence>
<evidence type="ECO:0000256" key="4">
    <source>
        <dbReference type="ARBA" id="ARBA00022692"/>
    </source>
</evidence>
<name>A0ABV6NWD0_9ACTN</name>
<organism evidence="10 11">
    <name type="scientific">Plantactinospora siamensis</name>
    <dbReference type="NCBI Taxonomy" id="555372"/>
    <lineage>
        <taxon>Bacteria</taxon>
        <taxon>Bacillati</taxon>
        <taxon>Actinomycetota</taxon>
        <taxon>Actinomycetes</taxon>
        <taxon>Micromonosporales</taxon>
        <taxon>Micromonosporaceae</taxon>
        <taxon>Plantactinospora</taxon>
    </lineage>
</organism>
<protein>
    <submittedName>
        <fullName evidence="10">MFS transporter</fullName>
    </submittedName>
</protein>
<feature type="transmembrane region" description="Helical" evidence="8">
    <location>
        <begin position="114"/>
        <end position="134"/>
    </location>
</feature>
<comment type="caution">
    <text evidence="10">The sequence shown here is derived from an EMBL/GenBank/DDBJ whole genome shotgun (WGS) entry which is preliminary data.</text>
</comment>
<evidence type="ECO:0000256" key="2">
    <source>
        <dbReference type="ARBA" id="ARBA00022448"/>
    </source>
</evidence>
<keyword evidence="3" id="KW-1003">Cell membrane</keyword>
<feature type="domain" description="Major facilitator superfamily (MFS) profile" evidence="9">
    <location>
        <begin position="18"/>
        <end position="186"/>
    </location>
</feature>
<feature type="transmembrane region" description="Helical" evidence="8">
    <location>
        <begin position="84"/>
        <end position="102"/>
    </location>
</feature>
<keyword evidence="5 8" id="KW-1133">Transmembrane helix</keyword>
<feature type="compositionally biased region" description="Low complexity" evidence="7">
    <location>
        <begin position="162"/>
        <end position="175"/>
    </location>
</feature>
<sequence length="186" mass="19316">MTSDTIAPPRFTRRQRIILLILLGAGFMLSVDFSILNVALPKVGEGVGLSLPALPWIASAYALPAAGFTLLFGRMADLLGRRRIFLGGVILLAAASLLGGFATSPETLLGARALQGLSTAMSIPAGLSLLTTTFREGAARDRVLGLNGASAPLSEAPWSACRAGARPSSSSAGGPDHPCRRAIRHR</sequence>
<dbReference type="InterPro" id="IPR036259">
    <property type="entry name" value="MFS_trans_sf"/>
</dbReference>
<accession>A0ABV6NWD0</accession>
<reference evidence="10 11" key="1">
    <citation type="submission" date="2024-09" db="EMBL/GenBank/DDBJ databases">
        <authorList>
            <person name="Sun Q."/>
            <person name="Mori K."/>
        </authorList>
    </citation>
    <scope>NUCLEOTIDE SEQUENCE [LARGE SCALE GENOMIC DNA]</scope>
    <source>
        <strain evidence="10 11">TBRC 2205</strain>
    </source>
</reference>
<keyword evidence="4 8" id="KW-0812">Transmembrane</keyword>
<evidence type="ECO:0000313" key="10">
    <source>
        <dbReference type="EMBL" id="MFC0564368.1"/>
    </source>
</evidence>